<sequence length="772" mass="84415" precursor="true">MPHPLPATPRCRTTLSVAAVTAAVLALSASGAAAQEVTFITPVAGVTSINGLRATLTYEPLEQFGYQRLNLRVEAAKPANADRQITVRFYGDRGVLGQDSDRYDTAVEQDAELPAGAKRVELALTVPKLHDWGIIRWELWVDGVRDPALSGVRPQSNLGGGPRIELFAPQGLRDQRPINFYRGVTRERGSEPYFGGLGPELVAVLDSEPLPSDWRLLESYHAVVVSAEKLADAAEQDPAGLAALQRWLCLGGRLLVEDAGDDFERLDRIDQMLAQSAQPFDKQLARVQQDEVRDQTATKEEIAPRPGADGQDEQDELADEAPPPFSEHPAWRWGRLLLPVNAVDQEASEAEAPSEPRGRRRRVETDAWFLECPIGFGVATAFPGRIDDLPQQSPTTGRQGDPLAASPRWLMRSVSRRLAQMDWRERHGMVPNRGAAEFANWLVPGVGAAPVDAFRWMITLFVLLVGPASFFFLRAYHRTQLMALTAPLAAAAFTLGLFAYATLSDGIGLRVRSRSLTFIDQHSQQACSWSRQSYYAGLAPAEGLTFPRSAAVYPTLPPWDMASRDPSNPYMREVLLSDNTQQLSRGWLASRDTSQLLVLDGGPATARLEVDATGDGVRAVNRLGVELDQLLVLDREARWWVSSGLDSGAEVELEPTTRRDVVELVRNAFFETAPSFPVGIGADDSGRQNTLLGPVRARDRRSNSTPDSFLEGRLAMLLSDIEGRNDGLTAALKPGSYLALSSKSTCAPIGHADARELGSFHVTVGVWEATRP</sequence>
<accession>A0A5C5XTQ1</accession>
<dbReference type="RefSeq" id="WP_146591531.1">
    <property type="nucleotide sequence ID" value="NZ_SJPO01000016.1"/>
</dbReference>
<dbReference type="OrthoDB" id="269524at2"/>
<feature type="chain" id="PRO_5022764490" description="DUF4159 domain-containing protein" evidence="3">
    <location>
        <begin position="35"/>
        <end position="772"/>
    </location>
</feature>
<feature type="transmembrane region" description="Helical" evidence="2">
    <location>
        <begin position="453"/>
        <end position="474"/>
    </location>
</feature>
<evidence type="ECO:0000256" key="1">
    <source>
        <dbReference type="SAM" id="MobiDB-lite"/>
    </source>
</evidence>
<feature type="compositionally biased region" description="Basic and acidic residues" evidence="1">
    <location>
        <begin position="288"/>
        <end position="303"/>
    </location>
</feature>
<keyword evidence="3" id="KW-0732">Signal</keyword>
<dbReference type="EMBL" id="SJPO01000016">
    <property type="protein sequence ID" value="TWT66310.1"/>
    <property type="molecule type" value="Genomic_DNA"/>
</dbReference>
<name>A0A5C5XTQ1_9BACT</name>
<protein>
    <recommendedName>
        <fullName evidence="6">DUF4159 domain-containing protein</fullName>
    </recommendedName>
</protein>
<evidence type="ECO:0008006" key="6">
    <source>
        <dbReference type="Google" id="ProtNLM"/>
    </source>
</evidence>
<comment type="caution">
    <text evidence="4">The sequence shown here is derived from an EMBL/GenBank/DDBJ whole genome shotgun (WGS) entry which is preliminary data.</text>
</comment>
<feature type="transmembrane region" description="Helical" evidence="2">
    <location>
        <begin position="481"/>
        <end position="503"/>
    </location>
</feature>
<feature type="region of interest" description="Disordered" evidence="1">
    <location>
        <begin position="385"/>
        <end position="404"/>
    </location>
</feature>
<feature type="region of interest" description="Disordered" evidence="1">
    <location>
        <begin position="280"/>
        <end position="329"/>
    </location>
</feature>
<dbReference type="Proteomes" id="UP000318478">
    <property type="component" value="Unassembled WGS sequence"/>
</dbReference>
<feature type="signal peptide" evidence="3">
    <location>
        <begin position="1"/>
        <end position="34"/>
    </location>
</feature>
<keyword evidence="2" id="KW-1133">Transmembrane helix</keyword>
<proteinExistence type="predicted"/>
<evidence type="ECO:0000256" key="3">
    <source>
        <dbReference type="SAM" id="SignalP"/>
    </source>
</evidence>
<reference evidence="4 5" key="1">
    <citation type="submission" date="2019-02" db="EMBL/GenBank/DDBJ databases">
        <title>Deep-cultivation of Planctomycetes and their phenomic and genomic characterization uncovers novel biology.</title>
        <authorList>
            <person name="Wiegand S."/>
            <person name="Jogler M."/>
            <person name="Boedeker C."/>
            <person name="Pinto D."/>
            <person name="Vollmers J."/>
            <person name="Rivas-Marin E."/>
            <person name="Kohn T."/>
            <person name="Peeters S.H."/>
            <person name="Heuer A."/>
            <person name="Rast P."/>
            <person name="Oberbeckmann S."/>
            <person name="Bunk B."/>
            <person name="Jeske O."/>
            <person name="Meyerdierks A."/>
            <person name="Storesund J.E."/>
            <person name="Kallscheuer N."/>
            <person name="Luecker S."/>
            <person name="Lage O.M."/>
            <person name="Pohl T."/>
            <person name="Merkel B.J."/>
            <person name="Hornburger P."/>
            <person name="Mueller R.-W."/>
            <person name="Bruemmer F."/>
            <person name="Labrenz M."/>
            <person name="Spormann A.M."/>
            <person name="Op Den Camp H."/>
            <person name="Overmann J."/>
            <person name="Amann R."/>
            <person name="Jetten M.S.M."/>
            <person name="Mascher T."/>
            <person name="Medema M.H."/>
            <person name="Devos D.P."/>
            <person name="Kaster A.-K."/>
            <person name="Ovreas L."/>
            <person name="Rohde M."/>
            <person name="Galperin M.Y."/>
            <person name="Jogler C."/>
        </authorList>
    </citation>
    <scope>NUCLEOTIDE SEQUENCE [LARGE SCALE GENOMIC DNA]</scope>
    <source>
        <strain evidence="4 5">Pla123a</strain>
    </source>
</reference>
<dbReference type="AlphaFoldDB" id="A0A5C5XTQ1"/>
<keyword evidence="5" id="KW-1185">Reference proteome</keyword>
<evidence type="ECO:0000313" key="5">
    <source>
        <dbReference type="Proteomes" id="UP000318478"/>
    </source>
</evidence>
<keyword evidence="2" id="KW-0472">Membrane</keyword>
<keyword evidence="2" id="KW-0812">Transmembrane</keyword>
<gene>
    <name evidence="4" type="ORF">Pla123a_47040</name>
</gene>
<evidence type="ECO:0000313" key="4">
    <source>
        <dbReference type="EMBL" id="TWT66310.1"/>
    </source>
</evidence>
<evidence type="ECO:0000256" key="2">
    <source>
        <dbReference type="SAM" id="Phobius"/>
    </source>
</evidence>
<organism evidence="4 5">
    <name type="scientific">Posidoniimonas polymericola</name>
    <dbReference type="NCBI Taxonomy" id="2528002"/>
    <lineage>
        <taxon>Bacteria</taxon>
        <taxon>Pseudomonadati</taxon>
        <taxon>Planctomycetota</taxon>
        <taxon>Planctomycetia</taxon>
        <taxon>Pirellulales</taxon>
        <taxon>Lacipirellulaceae</taxon>
        <taxon>Posidoniimonas</taxon>
    </lineage>
</organism>
<feature type="compositionally biased region" description="Acidic residues" evidence="1">
    <location>
        <begin position="310"/>
        <end position="319"/>
    </location>
</feature>